<dbReference type="AlphaFoldDB" id="A0A3G6J429"/>
<sequence length="221" mass="23726">MHTTGHDGDGWAAGPGGTTRWGRYGAAGLLLVVPVDTAPHHPAPDRREPLVLLQHRSPHTASGDTWGLPGGARNSDEDVIAAALRETEEETGIHPADVTVHTTLQTAGPYPADPHRPELAANWTYTVVIATAATALPTVANEESLALSWIPLSQVPHRNLLPAFRESWPQLLQILTEICADSSGCLPVNKLLADPAVPAEYESATPPLERINSHRPTFMEH</sequence>
<dbReference type="KEGG" id="ccho:CCHOA_01305"/>
<evidence type="ECO:0000256" key="2">
    <source>
        <dbReference type="ARBA" id="ARBA00022801"/>
    </source>
</evidence>
<gene>
    <name evidence="4" type="ORF">CCHOA_01305</name>
</gene>
<dbReference type="GO" id="GO:0016787">
    <property type="term" value="F:hydrolase activity"/>
    <property type="evidence" value="ECO:0007669"/>
    <property type="project" value="UniProtKB-KW"/>
</dbReference>
<dbReference type="PROSITE" id="PS51462">
    <property type="entry name" value="NUDIX"/>
    <property type="match status" value="1"/>
</dbReference>
<dbReference type="InterPro" id="IPR000086">
    <property type="entry name" value="NUDIX_hydrolase_dom"/>
</dbReference>
<evidence type="ECO:0000259" key="3">
    <source>
        <dbReference type="PROSITE" id="PS51462"/>
    </source>
</evidence>
<evidence type="ECO:0000256" key="1">
    <source>
        <dbReference type="ARBA" id="ARBA00001946"/>
    </source>
</evidence>
<organism evidence="4 5">
    <name type="scientific">Corynebacterium choanae</name>
    <dbReference type="NCBI Taxonomy" id="1862358"/>
    <lineage>
        <taxon>Bacteria</taxon>
        <taxon>Bacillati</taxon>
        <taxon>Actinomycetota</taxon>
        <taxon>Actinomycetes</taxon>
        <taxon>Mycobacteriales</taxon>
        <taxon>Corynebacteriaceae</taxon>
        <taxon>Corynebacterium</taxon>
    </lineage>
</organism>
<name>A0A3G6J429_9CORY</name>
<dbReference type="PANTHER" id="PTHR43046">
    <property type="entry name" value="GDP-MANNOSE MANNOSYL HYDROLASE"/>
    <property type="match status" value="1"/>
</dbReference>
<keyword evidence="5" id="KW-1185">Reference proteome</keyword>
<dbReference type="SUPFAM" id="SSF55811">
    <property type="entry name" value="Nudix"/>
    <property type="match status" value="1"/>
</dbReference>
<dbReference type="Gene3D" id="3.90.79.10">
    <property type="entry name" value="Nucleoside Triphosphate Pyrophosphohydrolase"/>
    <property type="match status" value="1"/>
</dbReference>
<dbReference type="Pfam" id="PF00293">
    <property type="entry name" value="NUDIX"/>
    <property type="match status" value="1"/>
</dbReference>
<protein>
    <submittedName>
        <fullName evidence="4">Bifunctional nicotinamide mononucleotide adenylyltransferase/ADP-ribose pyrophosphatase</fullName>
    </submittedName>
</protein>
<dbReference type="PANTHER" id="PTHR43046:SF2">
    <property type="entry name" value="8-OXO-DGTP DIPHOSPHATASE-RELATED"/>
    <property type="match status" value="1"/>
</dbReference>
<dbReference type="Proteomes" id="UP000269019">
    <property type="component" value="Chromosome"/>
</dbReference>
<dbReference type="InterPro" id="IPR015797">
    <property type="entry name" value="NUDIX_hydrolase-like_dom_sf"/>
</dbReference>
<keyword evidence="4" id="KW-0808">Transferase</keyword>
<accession>A0A3G6J429</accession>
<evidence type="ECO:0000313" key="4">
    <source>
        <dbReference type="EMBL" id="AZA12689.1"/>
    </source>
</evidence>
<dbReference type="OrthoDB" id="3404294at2"/>
<evidence type="ECO:0000313" key="5">
    <source>
        <dbReference type="Proteomes" id="UP000269019"/>
    </source>
</evidence>
<proteinExistence type="predicted"/>
<dbReference type="GO" id="GO:0016779">
    <property type="term" value="F:nucleotidyltransferase activity"/>
    <property type="evidence" value="ECO:0007669"/>
    <property type="project" value="UniProtKB-KW"/>
</dbReference>
<keyword evidence="2" id="KW-0378">Hydrolase</keyword>
<dbReference type="PROSITE" id="PS00893">
    <property type="entry name" value="NUDIX_BOX"/>
    <property type="match status" value="1"/>
</dbReference>
<keyword evidence="4" id="KW-0548">Nucleotidyltransferase</keyword>
<dbReference type="EMBL" id="CP033896">
    <property type="protein sequence ID" value="AZA12689.1"/>
    <property type="molecule type" value="Genomic_DNA"/>
</dbReference>
<reference evidence="4 5" key="1">
    <citation type="submission" date="2018-11" db="EMBL/GenBank/DDBJ databases">
        <authorList>
            <person name="Kleinhagauer T."/>
            <person name="Glaeser S.P."/>
            <person name="Spergser J."/>
            <person name="Ruckert C."/>
            <person name="Kaempfer P."/>
            <person name="Busse H.-J."/>
        </authorList>
    </citation>
    <scope>NUCLEOTIDE SEQUENCE [LARGE SCALE GENOMIC DNA]</scope>
    <source>
        <strain evidence="4 5">200CH</strain>
    </source>
</reference>
<comment type="cofactor">
    <cofactor evidence="1">
        <name>Mg(2+)</name>
        <dbReference type="ChEBI" id="CHEBI:18420"/>
    </cofactor>
</comment>
<dbReference type="InterPro" id="IPR020084">
    <property type="entry name" value="NUDIX_hydrolase_CS"/>
</dbReference>
<feature type="domain" description="Nudix hydrolase" evidence="3">
    <location>
        <begin position="22"/>
        <end position="175"/>
    </location>
</feature>